<comment type="caution">
    <text evidence="2">The sequence shown here is derived from an EMBL/GenBank/DDBJ whole genome shotgun (WGS) entry which is preliminary data.</text>
</comment>
<dbReference type="PROSITE" id="PS50801">
    <property type="entry name" value="STAS"/>
    <property type="match status" value="1"/>
</dbReference>
<accession>A0ABQ2ZDX9</accession>
<evidence type="ECO:0000259" key="1">
    <source>
        <dbReference type="PROSITE" id="PS50801"/>
    </source>
</evidence>
<evidence type="ECO:0000313" key="3">
    <source>
        <dbReference type="Proteomes" id="UP000659223"/>
    </source>
</evidence>
<dbReference type="PANTHER" id="PTHR33495:SF2">
    <property type="entry name" value="ANTI-SIGMA FACTOR ANTAGONIST TM_1081-RELATED"/>
    <property type="match status" value="1"/>
</dbReference>
<dbReference type="Pfam" id="PF13466">
    <property type="entry name" value="STAS_2"/>
    <property type="match status" value="1"/>
</dbReference>
<dbReference type="CDD" id="cd07043">
    <property type="entry name" value="STAS_anti-anti-sigma_factors"/>
    <property type="match status" value="1"/>
</dbReference>
<proteinExistence type="predicted"/>
<reference evidence="3" key="1">
    <citation type="journal article" date="2019" name="Int. J. Syst. Evol. Microbiol.">
        <title>The Global Catalogue of Microorganisms (GCM) 10K type strain sequencing project: providing services to taxonomists for standard genome sequencing and annotation.</title>
        <authorList>
            <consortium name="The Broad Institute Genomics Platform"/>
            <consortium name="The Broad Institute Genome Sequencing Center for Infectious Disease"/>
            <person name="Wu L."/>
            <person name="Ma J."/>
        </authorList>
    </citation>
    <scope>NUCLEOTIDE SEQUENCE [LARGE SCALE GENOMIC DNA]</scope>
    <source>
        <strain evidence="3">JCM 4586</strain>
    </source>
</reference>
<dbReference type="SUPFAM" id="SSF52091">
    <property type="entry name" value="SpoIIaa-like"/>
    <property type="match status" value="1"/>
</dbReference>
<dbReference type="RefSeq" id="WP_190025381.1">
    <property type="nucleotide sequence ID" value="NZ_BMUT01000021.1"/>
</dbReference>
<dbReference type="InterPro" id="IPR002645">
    <property type="entry name" value="STAS_dom"/>
</dbReference>
<organism evidence="2 3">
    <name type="scientific">Streptomyces hiroshimensis</name>
    <dbReference type="NCBI Taxonomy" id="66424"/>
    <lineage>
        <taxon>Bacteria</taxon>
        <taxon>Bacillati</taxon>
        <taxon>Actinomycetota</taxon>
        <taxon>Actinomycetes</taxon>
        <taxon>Kitasatosporales</taxon>
        <taxon>Streptomycetaceae</taxon>
        <taxon>Streptomyces</taxon>
    </lineage>
</organism>
<dbReference type="Gene3D" id="3.30.750.24">
    <property type="entry name" value="STAS domain"/>
    <property type="match status" value="1"/>
</dbReference>
<dbReference type="InterPro" id="IPR036513">
    <property type="entry name" value="STAS_dom_sf"/>
</dbReference>
<gene>
    <name evidence="2" type="ORF">GCM10010324_65410</name>
</gene>
<dbReference type="PANTHER" id="PTHR33495">
    <property type="entry name" value="ANTI-SIGMA FACTOR ANTAGONIST TM_1081-RELATED-RELATED"/>
    <property type="match status" value="1"/>
</dbReference>
<dbReference type="InterPro" id="IPR058548">
    <property type="entry name" value="MlaB-like_STAS"/>
</dbReference>
<evidence type="ECO:0000313" key="2">
    <source>
        <dbReference type="EMBL" id="GGY09392.1"/>
    </source>
</evidence>
<dbReference type="Proteomes" id="UP000659223">
    <property type="component" value="Unassembled WGS sequence"/>
</dbReference>
<sequence length="128" mass="13796">MAEWQGGTARIRAVGRWSVLELAGEIDLAAVPEVEELLARLVVREQPAVVVDLIEVTFFDCTLLGLLSRCRTRALGAGGSFDVLCIRPWSLKLLRVAGLLEVFCPVASLADLADLDALGGRRPRGARA</sequence>
<dbReference type="EMBL" id="BMUT01000021">
    <property type="protein sequence ID" value="GGY09392.1"/>
    <property type="molecule type" value="Genomic_DNA"/>
</dbReference>
<keyword evidence="3" id="KW-1185">Reference proteome</keyword>
<protein>
    <recommendedName>
        <fullName evidence="1">STAS domain-containing protein</fullName>
    </recommendedName>
</protein>
<name>A0ABQ2ZDX9_9ACTN</name>
<feature type="domain" description="STAS" evidence="1">
    <location>
        <begin position="19"/>
        <end position="101"/>
    </location>
</feature>